<dbReference type="OrthoDB" id="5355528at2759"/>
<accession>A0A1X7QXB9</accession>
<evidence type="ECO:0000256" key="1">
    <source>
        <dbReference type="SAM" id="MobiDB-lite"/>
    </source>
</evidence>
<sequence>MTSSTISKDTTTDNNHTFQDTIPHSMISCENNNINSNKSSAGNYQVATPKSPHDLITLSSTDDHDDLMTDCFRSDYIPLDTREGRRDSLMTRDSEDIERLKYNSIKSELLDIVNLHCLLSHKEMDNIKDEINKINAQMDLIKHLHNDKSLFEKIDKYKQEKIEINKKILHARSLQEKWQDHVFPSRSLQFNMSGSIHIPKHHYQTRSKSHGNLLDTELFEPEDDSILNERSSKRQKITDIQDSNKSVPKSGKKTTKKNGFEIYKFTPNQMNTHHRRVYSTSCLSNNSGIIGQTEANEPIFRRYDGILVIITCSFCNRANFTSAQGIVNHTRLKHHKTYSSQPLTVLFNQKLLPDDKQDSEILTKFKKLNLDPNKDYLPYNIAIPTMDTAPKMGSSKIAHLTDHLSIEKGKKIEKKQVQIEPPKKMEVTHLKTLYKQNDLDELVNMVDESRKDLQVILDQPSDADEESEEEEKIVQDDPSKDEDYVSDGIPKNDSDGSDYDNNSDMEGENKESSFSPASSPIASDLESTTPAHLLENKSPPRSTRVRNLRKVNMVEQPIDDMHNRLRSKVTRDSIVEDNDITRRLRNADASHVNKFEQNDIPPLGDERSSGHYNLRLRSNLRQTSR</sequence>
<feature type="domain" description="AHC1-like C2H2 zinc-finger" evidence="2">
    <location>
        <begin position="289"/>
        <end position="384"/>
    </location>
</feature>
<reference evidence="4 5" key="1">
    <citation type="submission" date="2017-04" db="EMBL/GenBank/DDBJ databases">
        <authorList>
            <person name="Afonso C.L."/>
            <person name="Miller P.J."/>
            <person name="Scott M.A."/>
            <person name="Spackman E."/>
            <person name="Goraichik I."/>
            <person name="Dimitrov K.M."/>
            <person name="Suarez D.L."/>
            <person name="Swayne D.E."/>
        </authorList>
    </citation>
    <scope>NUCLEOTIDE SEQUENCE [LARGE SCALE GENOMIC DNA]</scope>
</reference>
<protein>
    <submittedName>
        <fullName evidence="4">Similar to Saccharomyces cerevisiae YOR023C AHC1 Subunit of the Ada histone acetyltransferase complex, required for structural integrity of the complex</fullName>
    </submittedName>
</protein>
<feature type="region of interest" description="Disordered" evidence="1">
    <location>
        <begin position="459"/>
        <end position="543"/>
    </location>
</feature>
<evidence type="ECO:0000259" key="3">
    <source>
        <dbReference type="Pfam" id="PF25910"/>
    </source>
</evidence>
<keyword evidence="4" id="KW-0808">Transferase</keyword>
<feature type="compositionally biased region" description="Low complexity" evidence="1">
    <location>
        <begin position="512"/>
        <end position="523"/>
    </location>
</feature>
<feature type="domain" description="AHC1 N-terminal" evidence="3">
    <location>
        <begin position="91"/>
        <end position="170"/>
    </location>
</feature>
<organism evidence="4 5">
    <name type="scientific">Maudiozyma saulgeensis</name>
    <dbReference type="NCBI Taxonomy" id="1789683"/>
    <lineage>
        <taxon>Eukaryota</taxon>
        <taxon>Fungi</taxon>
        <taxon>Dikarya</taxon>
        <taxon>Ascomycota</taxon>
        <taxon>Saccharomycotina</taxon>
        <taxon>Saccharomycetes</taxon>
        <taxon>Saccharomycetales</taxon>
        <taxon>Saccharomycetaceae</taxon>
        <taxon>Maudiozyma</taxon>
    </lineage>
</organism>
<keyword evidence="5" id="KW-1185">Reference proteome</keyword>
<dbReference type="Pfam" id="PF25909">
    <property type="entry name" value="zf-C2H2_AHC1"/>
    <property type="match status" value="1"/>
</dbReference>
<dbReference type="AlphaFoldDB" id="A0A1X7QXB9"/>
<dbReference type="InterPro" id="IPR058706">
    <property type="entry name" value="zf-C2H2_AHC1-like"/>
</dbReference>
<dbReference type="EMBL" id="FXLY01000002">
    <property type="protein sequence ID" value="SMN17850.1"/>
    <property type="molecule type" value="Genomic_DNA"/>
</dbReference>
<gene>
    <name evidence="4" type="ORF">KASA_0Q02189G</name>
</gene>
<feature type="compositionally biased region" description="Acidic residues" evidence="1">
    <location>
        <begin position="495"/>
        <end position="506"/>
    </location>
</feature>
<feature type="compositionally biased region" description="Basic and acidic residues" evidence="1">
    <location>
        <begin position="230"/>
        <end position="239"/>
    </location>
</feature>
<evidence type="ECO:0000259" key="2">
    <source>
        <dbReference type="Pfam" id="PF25909"/>
    </source>
</evidence>
<dbReference type="STRING" id="1789683.A0A1X7QXB9"/>
<name>A0A1X7QXB9_9SACH</name>
<feature type="region of interest" description="Disordered" evidence="1">
    <location>
        <begin position="227"/>
        <end position="255"/>
    </location>
</feature>
<dbReference type="GO" id="GO:0016740">
    <property type="term" value="F:transferase activity"/>
    <property type="evidence" value="ECO:0007669"/>
    <property type="project" value="UniProtKB-KW"/>
</dbReference>
<evidence type="ECO:0000313" key="5">
    <source>
        <dbReference type="Proteomes" id="UP000196158"/>
    </source>
</evidence>
<feature type="compositionally biased region" description="Basic and acidic residues" evidence="1">
    <location>
        <begin position="472"/>
        <end position="483"/>
    </location>
</feature>
<proteinExistence type="predicted"/>
<feature type="compositionally biased region" description="Acidic residues" evidence="1">
    <location>
        <begin position="461"/>
        <end position="471"/>
    </location>
</feature>
<feature type="region of interest" description="Disordered" evidence="1">
    <location>
        <begin position="592"/>
        <end position="625"/>
    </location>
</feature>
<dbReference type="Pfam" id="PF25910">
    <property type="entry name" value="AHC1_N"/>
    <property type="match status" value="1"/>
</dbReference>
<evidence type="ECO:0000313" key="4">
    <source>
        <dbReference type="EMBL" id="SMN17850.1"/>
    </source>
</evidence>
<dbReference type="Proteomes" id="UP000196158">
    <property type="component" value="Unassembled WGS sequence"/>
</dbReference>
<dbReference type="InterPro" id="IPR058707">
    <property type="entry name" value="AHC1_N"/>
</dbReference>